<feature type="non-terminal residue" evidence="1">
    <location>
        <position position="1"/>
    </location>
</feature>
<organism evidence="1 2">
    <name type="scientific">Trifolium medium</name>
    <dbReference type="NCBI Taxonomy" id="97028"/>
    <lineage>
        <taxon>Eukaryota</taxon>
        <taxon>Viridiplantae</taxon>
        <taxon>Streptophyta</taxon>
        <taxon>Embryophyta</taxon>
        <taxon>Tracheophyta</taxon>
        <taxon>Spermatophyta</taxon>
        <taxon>Magnoliopsida</taxon>
        <taxon>eudicotyledons</taxon>
        <taxon>Gunneridae</taxon>
        <taxon>Pentapetalae</taxon>
        <taxon>rosids</taxon>
        <taxon>fabids</taxon>
        <taxon>Fabales</taxon>
        <taxon>Fabaceae</taxon>
        <taxon>Papilionoideae</taxon>
        <taxon>50 kb inversion clade</taxon>
        <taxon>NPAAA clade</taxon>
        <taxon>Hologalegina</taxon>
        <taxon>IRL clade</taxon>
        <taxon>Trifolieae</taxon>
        <taxon>Trifolium</taxon>
    </lineage>
</organism>
<dbReference type="Proteomes" id="UP000265520">
    <property type="component" value="Unassembled WGS sequence"/>
</dbReference>
<keyword evidence="1" id="KW-0808">Transferase</keyword>
<dbReference type="EMBL" id="LXQA010046514">
    <property type="protein sequence ID" value="MCI01580.1"/>
    <property type="molecule type" value="Genomic_DNA"/>
</dbReference>
<keyword evidence="1" id="KW-0489">Methyltransferase</keyword>
<accession>A0A392MLM0</accession>
<dbReference type="GO" id="GO:0008168">
    <property type="term" value="F:methyltransferase activity"/>
    <property type="evidence" value="ECO:0007669"/>
    <property type="project" value="UniProtKB-KW"/>
</dbReference>
<proteinExistence type="predicted"/>
<protein>
    <submittedName>
        <fullName evidence="1">Putative pectin methyltransferase QUA2-like</fullName>
    </submittedName>
</protein>
<name>A0A392MLM0_9FABA</name>
<dbReference type="AlphaFoldDB" id="A0A392MLM0"/>
<evidence type="ECO:0000313" key="1">
    <source>
        <dbReference type="EMBL" id="MCH88422.1"/>
    </source>
</evidence>
<comment type="caution">
    <text evidence="1">The sequence shown here is derived from an EMBL/GenBank/DDBJ whole genome shotgun (WGS) entry which is preliminary data.</text>
</comment>
<keyword evidence="2" id="KW-1185">Reference proteome</keyword>
<reference evidence="1 2" key="1">
    <citation type="journal article" date="2018" name="Front. Plant Sci.">
        <title>Red Clover (Trifolium pratense) and Zigzag Clover (T. medium) - A Picture of Genomic Similarities and Differences.</title>
        <authorList>
            <person name="Dluhosova J."/>
            <person name="Istvanek J."/>
            <person name="Nedelnik J."/>
            <person name="Repkova J."/>
        </authorList>
    </citation>
    <scope>NUCLEOTIDE SEQUENCE [LARGE SCALE GENOMIC DNA]</scope>
    <source>
        <strain evidence="1">10/8</strain>
        <strain evidence="2">cv. 10/8</strain>
        <tissue evidence="1">Leaf</tissue>
    </source>
</reference>
<dbReference type="GO" id="GO:0032259">
    <property type="term" value="P:methylation"/>
    <property type="evidence" value="ECO:0007669"/>
    <property type="project" value="UniProtKB-KW"/>
</dbReference>
<dbReference type="EMBL" id="LXQA010014152">
    <property type="protein sequence ID" value="MCH88422.1"/>
    <property type="molecule type" value="Genomic_DNA"/>
</dbReference>
<sequence length="52" mass="6112">GWIIIRDTVPLIESARALTTRLKWDARVIEIESDSDQRLLICQKPFFKRQAN</sequence>
<evidence type="ECO:0000313" key="2">
    <source>
        <dbReference type="Proteomes" id="UP000265520"/>
    </source>
</evidence>
<gene>
    <name evidence="1" type="ORF">A2U01_0009309</name>
</gene>